<dbReference type="AlphaFoldDB" id="A0AAN6VNF9"/>
<reference evidence="1" key="1">
    <citation type="journal article" date="2023" name="Mol. Phylogenet. Evol.">
        <title>Genome-scale phylogeny and comparative genomics of the fungal order Sordariales.</title>
        <authorList>
            <person name="Hensen N."/>
            <person name="Bonometti L."/>
            <person name="Westerberg I."/>
            <person name="Brannstrom I.O."/>
            <person name="Guillou S."/>
            <person name="Cros-Aarteil S."/>
            <person name="Calhoun S."/>
            <person name="Haridas S."/>
            <person name="Kuo A."/>
            <person name="Mondo S."/>
            <person name="Pangilinan J."/>
            <person name="Riley R."/>
            <person name="LaButti K."/>
            <person name="Andreopoulos B."/>
            <person name="Lipzen A."/>
            <person name="Chen C."/>
            <person name="Yan M."/>
            <person name="Daum C."/>
            <person name="Ng V."/>
            <person name="Clum A."/>
            <person name="Steindorff A."/>
            <person name="Ohm R.A."/>
            <person name="Martin F."/>
            <person name="Silar P."/>
            <person name="Natvig D.O."/>
            <person name="Lalanne C."/>
            <person name="Gautier V."/>
            <person name="Ament-Velasquez S.L."/>
            <person name="Kruys A."/>
            <person name="Hutchinson M.I."/>
            <person name="Powell A.J."/>
            <person name="Barry K."/>
            <person name="Miller A.N."/>
            <person name="Grigoriev I.V."/>
            <person name="Debuchy R."/>
            <person name="Gladieux P."/>
            <person name="Hiltunen Thoren M."/>
            <person name="Johannesson H."/>
        </authorList>
    </citation>
    <scope>NUCLEOTIDE SEQUENCE</scope>
    <source>
        <strain evidence="1">CBS 538.74</strain>
    </source>
</reference>
<dbReference type="EMBL" id="MU856910">
    <property type="protein sequence ID" value="KAK4154495.1"/>
    <property type="molecule type" value="Genomic_DNA"/>
</dbReference>
<reference evidence="1" key="2">
    <citation type="submission" date="2023-05" db="EMBL/GenBank/DDBJ databases">
        <authorList>
            <consortium name="Lawrence Berkeley National Laboratory"/>
            <person name="Steindorff A."/>
            <person name="Hensen N."/>
            <person name="Bonometti L."/>
            <person name="Westerberg I."/>
            <person name="Brannstrom I.O."/>
            <person name="Guillou S."/>
            <person name="Cros-Aarteil S."/>
            <person name="Calhoun S."/>
            <person name="Haridas S."/>
            <person name="Kuo A."/>
            <person name="Mondo S."/>
            <person name="Pangilinan J."/>
            <person name="Riley R."/>
            <person name="Labutti K."/>
            <person name="Andreopoulos B."/>
            <person name="Lipzen A."/>
            <person name="Chen C."/>
            <person name="Yanf M."/>
            <person name="Daum C."/>
            <person name="Ng V."/>
            <person name="Clum A."/>
            <person name="Ohm R."/>
            <person name="Martin F."/>
            <person name="Silar P."/>
            <person name="Natvig D."/>
            <person name="Lalanne C."/>
            <person name="Gautier V."/>
            <person name="Ament-Velasquez S.L."/>
            <person name="Kruys A."/>
            <person name="Hutchinson M.I."/>
            <person name="Powell A.J."/>
            <person name="Barry K."/>
            <person name="Miller A.N."/>
            <person name="Grigoriev I.V."/>
            <person name="Debuchy R."/>
            <person name="Gladieux P."/>
            <person name="Thoren M.H."/>
            <person name="Johannesson H."/>
        </authorList>
    </citation>
    <scope>NUCLEOTIDE SEQUENCE</scope>
    <source>
        <strain evidence="1">CBS 538.74</strain>
    </source>
</reference>
<dbReference type="CDD" id="cd15482">
    <property type="entry name" value="Sialidase_non-viral"/>
    <property type="match status" value="1"/>
</dbReference>
<keyword evidence="1" id="KW-0378">Hydrolase</keyword>
<protein>
    <submittedName>
        <fullName evidence="1">Glycoside hydrolase</fullName>
    </submittedName>
</protein>
<proteinExistence type="predicted"/>
<gene>
    <name evidence="1" type="ORF">C8A00DRAFT_32706</name>
</gene>
<comment type="caution">
    <text evidence="1">The sequence shown here is derived from an EMBL/GenBank/DDBJ whole genome shotgun (WGS) entry which is preliminary data.</text>
</comment>
<evidence type="ECO:0000313" key="2">
    <source>
        <dbReference type="Proteomes" id="UP001302745"/>
    </source>
</evidence>
<name>A0AAN6VNF9_9PEZI</name>
<dbReference type="Proteomes" id="UP001302745">
    <property type="component" value="Unassembled WGS sequence"/>
</dbReference>
<evidence type="ECO:0000313" key="1">
    <source>
        <dbReference type="EMBL" id="KAK4154495.1"/>
    </source>
</evidence>
<dbReference type="PANTHER" id="PTHR38792">
    <property type="entry name" value="BNR/ASP-BOX REPEAT DOMAIN PROTEIN (AFU_ORTHOLOGUE AFUA_7G06430)-RELATED"/>
    <property type="match status" value="1"/>
</dbReference>
<dbReference type="PANTHER" id="PTHR38792:SF3">
    <property type="entry name" value="BNR_ASP-BOX REPEAT DOMAIN PROTEIN (AFU_ORTHOLOGUE AFUA_7G06430)-RELATED"/>
    <property type="match status" value="1"/>
</dbReference>
<dbReference type="InterPro" id="IPR036278">
    <property type="entry name" value="Sialidase_sf"/>
</dbReference>
<dbReference type="GO" id="GO:0016787">
    <property type="term" value="F:hydrolase activity"/>
    <property type="evidence" value="ECO:0007669"/>
    <property type="project" value="UniProtKB-KW"/>
</dbReference>
<sequence length="363" mass="40525">MSDSFRRLIIAQEEHFVHGTPGTYPRLCRLSDGSILVGFTAFENGLRILSVARSTDGARTFEPHGEVTRSSGDCDNLFLLELPRDEDPEIDDEIDSINSPPTILAAFRKHDRASDGTYTYFRLVVCQSTDGGRSWFFLSIPFEKHAPFGLWEPFLLHECTTSALQLYFSQEMDHDDQDIMVVCSTDGGATWSSPQCVTGDGERLRDGMVGVALTRDTFDDLEVEALVMVMETTRHGTLSIEAAVSYDWGETFGWRQAVYKAREGRNAGAPQIVAFTDRSLAVVFMTDEDEDGESTWPRGAKVKAIFDLGLHLGTFDWGEPDTITETASSWPGILRVADDAAMAVYESSSSIRGRMLRVELWEW</sequence>
<keyword evidence="2" id="KW-1185">Reference proteome</keyword>
<dbReference type="SUPFAM" id="SSF50939">
    <property type="entry name" value="Sialidases"/>
    <property type="match status" value="1"/>
</dbReference>
<accession>A0AAN6VNF9</accession>
<organism evidence="1 2">
    <name type="scientific">Chaetomidium leptoderma</name>
    <dbReference type="NCBI Taxonomy" id="669021"/>
    <lineage>
        <taxon>Eukaryota</taxon>
        <taxon>Fungi</taxon>
        <taxon>Dikarya</taxon>
        <taxon>Ascomycota</taxon>
        <taxon>Pezizomycotina</taxon>
        <taxon>Sordariomycetes</taxon>
        <taxon>Sordariomycetidae</taxon>
        <taxon>Sordariales</taxon>
        <taxon>Chaetomiaceae</taxon>
        <taxon>Chaetomidium</taxon>
    </lineage>
</organism>
<dbReference type="Gene3D" id="2.120.10.10">
    <property type="match status" value="1"/>
</dbReference>